<dbReference type="GO" id="GO:0044718">
    <property type="term" value="P:siderophore transmembrane transport"/>
    <property type="evidence" value="ECO:0007669"/>
    <property type="project" value="TreeGrafter"/>
</dbReference>
<evidence type="ECO:0000256" key="3">
    <source>
        <dbReference type="ARBA" id="ARBA00022452"/>
    </source>
</evidence>
<evidence type="ECO:0000256" key="9">
    <source>
        <dbReference type="ARBA" id="ARBA00023237"/>
    </source>
</evidence>
<dbReference type="PANTHER" id="PTHR30069">
    <property type="entry name" value="TONB-DEPENDENT OUTER MEMBRANE RECEPTOR"/>
    <property type="match status" value="1"/>
</dbReference>
<gene>
    <name evidence="15" type="ORF">GM418_09125</name>
</gene>
<keyword evidence="3 10" id="KW-1134">Transmembrane beta strand</keyword>
<name>A0A6I6JLU2_9BACT</name>
<sequence length="617" mass="68304">MKTKTILHLVLTVTLLFSFKSYAQLSITKDTIQIDEIVVTGTPVKVNRSSVPMAVSVVNRAQIEDTDESALLPVLNGKVPGLFVTERGITGFGVATGSAGQISIRGIGGNPTTGVLMLIDGHPQFMGIMGHPLPDSYVSSDVERVEVIRGPASILYGSNAMGGVINIITKKQNKEGIHGNARVSYGSYNTLKYMGALGFKKHKFNAFVSVNHDQTDGHREHSDFNITNGYTKLAYKVNEHLNVSTDFSLANFDAADPGPDTLNAVFGETIDIARGYWAFAVQNEFEKLSGSFKLFYNFGEHDITDGFHSKDHNFGLKFFESLHLFEGNNITLGVDYINYGGMAENITAMNGAGLVFADTTLNELGLYGFIQQSFWNKLTLNAGLRFQNHSIYGDEWIPSVGFAYKFDETMSWKGNISKGFRSPTLKELFMWGPQNSDLEPESILNYETGILKTFLNNKVSAELTFFAVNGDNLITSVPVNGTPKYMNSGEISNKGIEFAMNAEVLENLLLNTTYSYINMKNPVYATPEHQFYFSMHYSPDAFQLMASIQQVGNLDNDPLAVVNKESYTLLKAKAIYNLTKGLKLYVSGENLLDQTYQVNRYYTMPGTTFFAGINYSF</sequence>
<dbReference type="InterPro" id="IPR036942">
    <property type="entry name" value="Beta-barrel_TonB_sf"/>
</dbReference>
<dbReference type="EMBL" id="CP046401">
    <property type="protein sequence ID" value="QGY43816.1"/>
    <property type="molecule type" value="Genomic_DNA"/>
</dbReference>
<evidence type="ECO:0000256" key="4">
    <source>
        <dbReference type="ARBA" id="ARBA00022692"/>
    </source>
</evidence>
<dbReference type="GO" id="GO:0015344">
    <property type="term" value="F:siderophore uptake transmembrane transporter activity"/>
    <property type="evidence" value="ECO:0007669"/>
    <property type="project" value="TreeGrafter"/>
</dbReference>
<keyword evidence="5 12" id="KW-0732">Signal</keyword>
<keyword evidence="16" id="KW-1185">Reference proteome</keyword>
<keyword evidence="8 15" id="KW-0675">Receptor</keyword>
<keyword evidence="2 10" id="KW-0813">Transport</keyword>
<dbReference type="InterPro" id="IPR037066">
    <property type="entry name" value="Plug_dom_sf"/>
</dbReference>
<evidence type="ECO:0000256" key="7">
    <source>
        <dbReference type="ARBA" id="ARBA00023136"/>
    </source>
</evidence>
<accession>A0A6I6JLU2</accession>
<evidence type="ECO:0000256" key="5">
    <source>
        <dbReference type="ARBA" id="ARBA00022729"/>
    </source>
</evidence>
<protein>
    <submittedName>
        <fullName evidence="15">TonB-dependent receptor</fullName>
    </submittedName>
</protein>
<dbReference type="Pfam" id="PF07715">
    <property type="entry name" value="Plug"/>
    <property type="match status" value="1"/>
</dbReference>
<evidence type="ECO:0000256" key="6">
    <source>
        <dbReference type="ARBA" id="ARBA00023077"/>
    </source>
</evidence>
<dbReference type="Proteomes" id="UP000428260">
    <property type="component" value="Chromosome"/>
</dbReference>
<evidence type="ECO:0000313" key="16">
    <source>
        <dbReference type="Proteomes" id="UP000428260"/>
    </source>
</evidence>
<evidence type="ECO:0000256" key="12">
    <source>
        <dbReference type="SAM" id="SignalP"/>
    </source>
</evidence>
<comment type="similarity">
    <text evidence="10 11">Belongs to the TonB-dependent receptor family.</text>
</comment>
<dbReference type="InterPro" id="IPR039426">
    <property type="entry name" value="TonB-dep_rcpt-like"/>
</dbReference>
<proteinExistence type="inferred from homology"/>
<evidence type="ECO:0000256" key="11">
    <source>
        <dbReference type="RuleBase" id="RU003357"/>
    </source>
</evidence>
<dbReference type="KEGG" id="mcos:GM418_09125"/>
<dbReference type="InterPro" id="IPR012910">
    <property type="entry name" value="Plug_dom"/>
</dbReference>
<dbReference type="AlphaFoldDB" id="A0A6I6JLU2"/>
<evidence type="ECO:0000313" key="15">
    <source>
        <dbReference type="EMBL" id="QGY43816.1"/>
    </source>
</evidence>
<dbReference type="Gene3D" id="2.40.170.20">
    <property type="entry name" value="TonB-dependent receptor, beta-barrel domain"/>
    <property type="match status" value="1"/>
</dbReference>
<dbReference type="Gene3D" id="2.170.130.10">
    <property type="entry name" value="TonB-dependent receptor, plug domain"/>
    <property type="match status" value="1"/>
</dbReference>
<dbReference type="RefSeq" id="WP_158865320.1">
    <property type="nucleotide sequence ID" value="NZ_CP046401.1"/>
</dbReference>
<evidence type="ECO:0000259" key="13">
    <source>
        <dbReference type="Pfam" id="PF00593"/>
    </source>
</evidence>
<evidence type="ECO:0000256" key="2">
    <source>
        <dbReference type="ARBA" id="ARBA00022448"/>
    </source>
</evidence>
<evidence type="ECO:0000256" key="8">
    <source>
        <dbReference type="ARBA" id="ARBA00023170"/>
    </source>
</evidence>
<keyword evidence="6 11" id="KW-0798">TonB box</keyword>
<feature type="chain" id="PRO_5026355685" evidence="12">
    <location>
        <begin position="24"/>
        <end position="617"/>
    </location>
</feature>
<dbReference type="GO" id="GO:0009279">
    <property type="term" value="C:cell outer membrane"/>
    <property type="evidence" value="ECO:0007669"/>
    <property type="project" value="UniProtKB-SubCell"/>
</dbReference>
<evidence type="ECO:0000256" key="1">
    <source>
        <dbReference type="ARBA" id="ARBA00004571"/>
    </source>
</evidence>
<dbReference type="PROSITE" id="PS52016">
    <property type="entry name" value="TONB_DEPENDENT_REC_3"/>
    <property type="match status" value="1"/>
</dbReference>
<dbReference type="SUPFAM" id="SSF56935">
    <property type="entry name" value="Porins"/>
    <property type="match status" value="1"/>
</dbReference>
<feature type="signal peptide" evidence="12">
    <location>
        <begin position="1"/>
        <end position="23"/>
    </location>
</feature>
<keyword evidence="7 10" id="KW-0472">Membrane</keyword>
<reference evidence="15 16" key="1">
    <citation type="submission" date="2019-11" db="EMBL/GenBank/DDBJ databases">
        <authorList>
            <person name="Zheng R.K."/>
            <person name="Sun C.M."/>
        </authorList>
    </citation>
    <scope>NUCLEOTIDE SEQUENCE [LARGE SCALE GENOMIC DNA]</scope>
    <source>
        <strain evidence="15 16">WC007</strain>
    </source>
</reference>
<comment type="subcellular location">
    <subcellularLocation>
        <location evidence="1 10">Cell outer membrane</location>
        <topology evidence="1 10">Multi-pass membrane protein</topology>
    </subcellularLocation>
</comment>
<keyword evidence="4 10" id="KW-0812">Transmembrane</keyword>
<evidence type="ECO:0000259" key="14">
    <source>
        <dbReference type="Pfam" id="PF07715"/>
    </source>
</evidence>
<dbReference type="CDD" id="cd01347">
    <property type="entry name" value="ligand_gated_channel"/>
    <property type="match status" value="1"/>
</dbReference>
<organism evidence="15 16">
    <name type="scientific">Maribellus comscasis</name>
    <dbReference type="NCBI Taxonomy" id="2681766"/>
    <lineage>
        <taxon>Bacteria</taxon>
        <taxon>Pseudomonadati</taxon>
        <taxon>Bacteroidota</taxon>
        <taxon>Bacteroidia</taxon>
        <taxon>Marinilabiliales</taxon>
        <taxon>Prolixibacteraceae</taxon>
        <taxon>Maribellus</taxon>
    </lineage>
</organism>
<dbReference type="InterPro" id="IPR000531">
    <property type="entry name" value="Beta-barrel_TonB"/>
</dbReference>
<keyword evidence="9 10" id="KW-0998">Cell outer membrane</keyword>
<feature type="domain" description="TonB-dependent receptor-like beta-barrel" evidence="13">
    <location>
        <begin position="225"/>
        <end position="591"/>
    </location>
</feature>
<feature type="domain" description="TonB-dependent receptor plug" evidence="14">
    <location>
        <begin position="49"/>
        <end position="164"/>
    </location>
</feature>
<dbReference type="Pfam" id="PF00593">
    <property type="entry name" value="TonB_dep_Rec_b-barrel"/>
    <property type="match status" value="1"/>
</dbReference>
<dbReference type="PANTHER" id="PTHR30069:SF29">
    <property type="entry name" value="HEMOGLOBIN AND HEMOGLOBIN-HAPTOGLOBIN-BINDING PROTEIN 1-RELATED"/>
    <property type="match status" value="1"/>
</dbReference>
<evidence type="ECO:0000256" key="10">
    <source>
        <dbReference type="PROSITE-ProRule" id="PRU01360"/>
    </source>
</evidence>